<dbReference type="EMBL" id="HBUF01228405">
    <property type="protein sequence ID" value="CAG6672388.1"/>
    <property type="molecule type" value="Transcribed_RNA"/>
</dbReference>
<accession>A0A8D8WTX9</accession>
<proteinExistence type="predicted"/>
<keyword evidence="1" id="KW-0472">Membrane</keyword>
<sequence>MIRHWFSHRCLLPGYVLVLGELFRDRLFQLFFQIGFGFRITSVFTVIILLTIILIIIRCFMFLFLLHCRRVAKFLHRHSVAKLSFHILVVVSLVFEVRFLFGILVVVVCGRCVTDSLVIFTHQFPVLGVLQTTLPFVTER</sequence>
<feature type="transmembrane region" description="Helical" evidence="1">
    <location>
        <begin position="40"/>
        <end position="66"/>
    </location>
</feature>
<evidence type="ECO:0000313" key="2">
    <source>
        <dbReference type="EMBL" id="CAG6672388.1"/>
    </source>
</evidence>
<name>A0A8D8WTX9_9HEMI</name>
<evidence type="ECO:0000256" key="1">
    <source>
        <dbReference type="SAM" id="Phobius"/>
    </source>
</evidence>
<keyword evidence="1" id="KW-1133">Transmembrane helix</keyword>
<organism evidence="2">
    <name type="scientific">Cacopsylla melanoneura</name>
    <dbReference type="NCBI Taxonomy" id="428564"/>
    <lineage>
        <taxon>Eukaryota</taxon>
        <taxon>Metazoa</taxon>
        <taxon>Ecdysozoa</taxon>
        <taxon>Arthropoda</taxon>
        <taxon>Hexapoda</taxon>
        <taxon>Insecta</taxon>
        <taxon>Pterygota</taxon>
        <taxon>Neoptera</taxon>
        <taxon>Paraneoptera</taxon>
        <taxon>Hemiptera</taxon>
        <taxon>Sternorrhyncha</taxon>
        <taxon>Psylloidea</taxon>
        <taxon>Psyllidae</taxon>
        <taxon>Psyllinae</taxon>
        <taxon>Cacopsylla</taxon>
    </lineage>
</organism>
<keyword evidence="1" id="KW-0812">Transmembrane</keyword>
<dbReference type="AlphaFoldDB" id="A0A8D8WTX9"/>
<reference evidence="2" key="1">
    <citation type="submission" date="2021-05" db="EMBL/GenBank/DDBJ databases">
        <authorList>
            <person name="Alioto T."/>
            <person name="Alioto T."/>
            <person name="Gomez Garrido J."/>
        </authorList>
    </citation>
    <scope>NUCLEOTIDE SEQUENCE</scope>
</reference>
<feature type="transmembrane region" description="Helical" evidence="1">
    <location>
        <begin position="87"/>
        <end position="108"/>
    </location>
</feature>
<protein>
    <submittedName>
        <fullName evidence="2">Uncharacterized protein</fullName>
    </submittedName>
</protein>